<evidence type="ECO:0000313" key="3">
    <source>
        <dbReference type="Proteomes" id="UP000229554"/>
    </source>
</evidence>
<dbReference type="PANTHER" id="PTHR12526">
    <property type="entry name" value="GLYCOSYLTRANSFERASE"/>
    <property type="match status" value="1"/>
</dbReference>
<dbReference type="InterPro" id="IPR001296">
    <property type="entry name" value="Glyco_trans_1"/>
</dbReference>
<dbReference type="Pfam" id="PF00534">
    <property type="entry name" value="Glycos_transf_1"/>
    <property type="match status" value="1"/>
</dbReference>
<proteinExistence type="predicted"/>
<name>A0A2M8KRF1_9BACT</name>
<evidence type="ECO:0000313" key="2">
    <source>
        <dbReference type="EMBL" id="PJE62500.1"/>
    </source>
</evidence>
<accession>A0A2M8KRF1</accession>
<dbReference type="GO" id="GO:0016757">
    <property type="term" value="F:glycosyltransferase activity"/>
    <property type="evidence" value="ECO:0007669"/>
    <property type="project" value="InterPro"/>
</dbReference>
<organism evidence="2 3">
    <name type="scientific">Candidatus Roizmanbacteria bacterium CG10_big_fil_rev_8_21_14_0_10_39_6</name>
    <dbReference type="NCBI Taxonomy" id="1974853"/>
    <lineage>
        <taxon>Bacteria</taxon>
        <taxon>Candidatus Roizmaniibacteriota</taxon>
    </lineage>
</organism>
<dbReference type="EMBL" id="PFED01000190">
    <property type="protein sequence ID" value="PJE62500.1"/>
    <property type="molecule type" value="Genomic_DNA"/>
</dbReference>
<evidence type="ECO:0000259" key="1">
    <source>
        <dbReference type="Pfam" id="PF00534"/>
    </source>
</evidence>
<dbReference type="PANTHER" id="PTHR12526:SF584">
    <property type="entry name" value="GLYCOSYLTRANSFERASE"/>
    <property type="match status" value="1"/>
</dbReference>
<comment type="caution">
    <text evidence="2">The sequence shown here is derived from an EMBL/GenBank/DDBJ whole genome shotgun (WGS) entry which is preliminary data.</text>
</comment>
<dbReference type="Gene3D" id="3.40.50.2000">
    <property type="entry name" value="Glycogen Phosphorylase B"/>
    <property type="match status" value="1"/>
</dbReference>
<dbReference type="SUPFAM" id="SSF53756">
    <property type="entry name" value="UDP-Glycosyltransferase/glycogen phosphorylase"/>
    <property type="match status" value="1"/>
</dbReference>
<gene>
    <name evidence="2" type="ORF">COU88_04645</name>
</gene>
<reference evidence="3" key="1">
    <citation type="submission" date="2017-09" db="EMBL/GenBank/DDBJ databases">
        <title>Depth-based differentiation of microbial function through sediment-hosted aquifers and enrichment of novel symbionts in the deep terrestrial subsurface.</title>
        <authorList>
            <person name="Probst A.J."/>
            <person name="Ladd B."/>
            <person name="Jarett J.K."/>
            <person name="Geller-Mcgrath D.E."/>
            <person name="Sieber C.M.K."/>
            <person name="Emerson J.B."/>
            <person name="Anantharaman K."/>
            <person name="Thomas B.C."/>
            <person name="Malmstrom R."/>
            <person name="Stieglmeier M."/>
            <person name="Klingl A."/>
            <person name="Woyke T."/>
            <person name="Ryan C.M."/>
            <person name="Banfield J.F."/>
        </authorList>
    </citation>
    <scope>NUCLEOTIDE SEQUENCE [LARGE SCALE GENOMIC DNA]</scope>
</reference>
<feature type="non-terminal residue" evidence="2">
    <location>
        <position position="1"/>
    </location>
</feature>
<sequence length="251" mass="28060">LTYHETPDSWQKSAIKRVYANIVGPSLRTWDYIGGQRPDVLVANSQETKRRIEKYYRRDAHVIYPPVTDPNVNLSEKIRSTSDYYVNVNRLAKPKHVDVLVQAANKLGITLYVVGQGNEYGHLRSIAGKTVHMVGEISDLELGNLLFGAKGFLFASVDEDFGIAPVEALMYGVPVIAYKSGGLKETIINGENGYLVDELSPSAFTAAIRNFEKTDWEVLSKKAHKGARIFSAGEFRSNIVHLLAEQLRSYR</sequence>
<feature type="domain" description="Glycosyl transferase family 1" evidence="1">
    <location>
        <begin position="77"/>
        <end position="215"/>
    </location>
</feature>
<protein>
    <recommendedName>
        <fullName evidence="1">Glycosyl transferase family 1 domain-containing protein</fullName>
    </recommendedName>
</protein>
<dbReference type="AlphaFoldDB" id="A0A2M8KRF1"/>
<dbReference type="Proteomes" id="UP000229554">
    <property type="component" value="Unassembled WGS sequence"/>
</dbReference>